<keyword evidence="3" id="KW-1185">Reference proteome</keyword>
<feature type="domain" description="VOC" evidence="1">
    <location>
        <begin position="154"/>
        <end position="268"/>
    </location>
</feature>
<dbReference type="SUPFAM" id="SSF54593">
    <property type="entry name" value="Glyoxalase/Bleomycin resistance protein/Dihydroxybiphenyl dioxygenase"/>
    <property type="match status" value="2"/>
</dbReference>
<comment type="caution">
    <text evidence="2">The sequence shown here is derived from an EMBL/GenBank/DDBJ whole genome shotgun (WGS) entry which is preliminary data.</text>
</comment>
<evidence type="ECO:0000313" key="2">
    <source>
        <dbReference type="EMBL" id="GAA2680127.1"/>
    </source>
</evidence>
<gene>
    <name evidence="2" type="ORF">GCM10009864_60640</name>
</gene>
<dbReference type="PROSITE" id="PS51819">
    <property type="entry name" value="VOC"/>
    <property type="match status" value="2"/>
</dbReference>
<dbReference type="PANTHER" id="PTHR33993">
    <property type="entry name" value="GLYOXALASE-RELATED"/>
    <property type="match status" value="1"/>
</dbReference>
<dbReference type="Gene3D" id="3.10.180.10">
    <property type="entry name" value="2,3-Dihydroxybiphenyl 1,2-Dioxygenase, domain 1"/>
    <property type="match status" value="2"/>
</dbReference>
<name>A0ABP6EZ36_9ACTN</name>
<dbReference type="InterPro" id="IPR041581">
    <property type="entry name" value="Glyoxalase_6"/>
</dbReference>
<dbReference type="PANTHER" id="PTHR33993:SF14">
    <property type="entry name" value="GB|AAF24581.1"/>
    <property type="match status" value="1"/>
</dbReference>
<dbReference type="CDD" id="cd07247">
    <property type="entry name" value="SgaA_N_like"/>
    <property type="match status" value="2"/>
</dbReference>
<feature type="domain" description="VOC" evidence="1">
    <location>
        <begin position="8"/>
        <end position="125"/>
    </location>
</feature>
<evidence type="ECO:0000259" key="1">
    <source>
        <dbReference type="PROSITE" id="PS51819"/>
    </source>
</evidence>
<dbReference type="Pfam" id="PF18029">
    <property type="entry name" value="Glyoxalase_6"/>
    <property type="match status" value="2"/>
</dbReference>
<sequence length="275" mass="29628">MGFMDPGNIVWFEISTADEGAVKDFYGALLGWSFAVDPDSSVGGVTYTRIMAPGMPFPMGAIYDNADSPEETMNVSVVSADVTADQAKLEQLGASVVVPATRVGDVTAFARLADPQGNVFSLFQNNQTPERLKGFAEQGQEQMQQMAAQPVPGAYAWFEVGTTDPKATEDFYHRAFGWRFDFDDTAGGKQYYNVFTGNQWPSGGMYDLGPDGVNYLMPDFLVTDVPATTAQAVELGATVEFGPDTNPDGLVYSRIVDPRGNRFGLFSAPTGPTVS</sequence>
<protein>
    <recommendedName>
        <fullName evidence="1">VOC domain-containing protein</fullName>
    </recommendedName>
</protein>
<dbReference type="EMBL" id="BAAARK010000025">
    <property type="protein sequence ID" value="GAA2680127.1"/>
    <property type="molecule type" value="Genomic_DNA"/>
</dbReference>
<dbReference type="InterPro" id="IPR037523">
    <property type="entry name" value="VOC_core"/>
</dbReference>
<proteinExistence type="predicted"/>
<accession>A0ABP6EZ36</accession>
<dbReference type="InterPro" id="IPR029068">
    <property type="entry name" value="Glyas_Bleomycin-R_OHBP_Dase"/>
</dbReference>
<evidence type="ECO:0000313" key="3">
    <source>
        <dbReference type="Proteomes" id="UP001500994"/>
    </source>
</evidence>
<dbReference type="RefSeq" id="WP_344581904.1">
    <property type="nucleotide sequence ID" value="NZ_BAAARK010000025.1"/>
</dbReference>
<dbReference type="InterPro" id="IPR052164">
    <property type="entry name" value="Anthracycline_SecMetBiosynth"/>
</dbReference>
<dbReference type="Proteomes" id="UP001500994">
    <property type="component" value="Unassembled WGS sequence"/>
</dbReference>
<reference evidence="3" key="1">
    <citation type="journal article" date="2019" name="Int. J. Syst. Evol. Microbiol.">
        <title>The Global Catalogue of Microorganisms (GCM) 10K type strain sequencing project: providing services to taxonomists for standard genome sequencing and annotation.</title>
        <authorList>
            <consortium name="The Broad Institute Genomics Platform"/>
            <consortium name="The Broad Institute Genome Sequencing Center for Infectious Disease"/>
            <person name="Wu L."/>
            <person name="Ma J."/>
        </authorList>
    </citation>
    <scope>NUCLEOTIDE SEQUENCE [LARGE SCALE GENOMIC DNA]</scope>
    <source>
        <strain evidence="3">JCM 16374</strain>
    </source>
</reference>
<organism evidence="2 3">
    <name type="scientific">Streptomyces lunalinharesii</name>
    <dbReference type="NCBI Taxonomy" id="333384"/>
    <lineage>
        <taxon>Bacteria</taxon>
        <taxon>Bacillati</taxon>
        <taxon>Actinomycetota</taxon>
        <taxon>Actinomycetes</taxon>
        <taxon>Kitasatosporales</taxon>
        <taxon>Streptomycetaceae</taxon>
        <taxon>Streptomyces</taxon>
    </lineage>
</organism>